<feature type="region of interest" description="Disordered" evidence="8">
    <location>
        <begin position="195"/>
        <end position="265"/>
    </location>
</feature>
<dbReference type="Pfam" id="PF08295">
    <property type="entry name" value="Sin3_corepress"/>
    <property type="match status" value="1"/>
</dbReference>
<dbReference type="InterPro" id="IPR003822">
    <property type="entry name" value="PAH"/>
</dbReference>
<evidence type="ECO:0000256" key="2">
    <source>
        <dbReference type="ARBA" id="ARBA00022491"/>
    </source>
</evidence>
<evidence type="ECO:0000256" key="6">
    <source>
        <dbReference type="ARBA" id="ARBA00023242"/>
    </source>
</evidence>
<keyword evidence="2" id="KW-0678">Repressor</keyword>
<keyword evidence="6 7" id="KW-0539">Nucleus</keyword>
<feature type="compositionally biased region" description="Low complexity" evidence="8">
    <location>
        <begin position="296"/>
        <end position="305"/>
    </location>
</feature>
<feature type="compositionally biased region" description="Low complexity" evidence="8">
    <location>
        <begin position="207"/>
        <end position="224"/>
    </location>
</feature>
<dbReference type="Proteomes" id="UP001211065">
    <property type="component" value="Unassembled WGS sequence"/>
</dbReference>
<keyword evidence="11" id="KW-1185">Reference proteome</keyword>
<reference evidence="10" key="1">
    <citation type="submission" date="2020-05" db="EMBL/GenBank/DDBJ databases">
        <title>Phylogenomic resolution of chytrid fungi.</title>
        <authorList>
            <person name="Stajich J.E."/>
            <person name="Amses K."/>
            <person name="Simmons R."/>
            <person name="Seto K."/>
            <person name="Myers J."/>
            <person name="Bonds A."/>
            <person name="Quandt C.A."/>
            <person name="Barry K."/>
            <person name="Liu P."/>
            <person name="Grigoriev I."/>
            <person name="Longcore J.E."/>
            <person name="James T.Y."/>
        </authorList>
    </citation>
    <scope>NUCLEOTIDE SEQUENCE</scope>
    <source>
        <strain evidence="10">JEL0476</strain>
    </source>
</reference>
<dbReference type="InterPro" id="IPR036600">
    <property type="entry name" value="PAH_sf"/>
</dbReference>
<comment type="caution">
    <text evidence="10">The sequence shown here is derived from an EMBL/GenBank/DDBJ whole genome shotgun (WGS) entry which is preliminary data.</text>
</comment>
<feature type="compositionally biased region" description="Polar residues" evidence="8">
    <location>
        <begin position="242"/>
        <end position="264"/>
    </location>
</feature>
<protein>
    <submittedName>
        <fullName evidence="10">Transcriptional regulatory protein sin3</fullName>
    </submittedName>
</protein>
<dbReference type="InterPro" id="IPR013194">
    <property type="entry name" value="HDAC_interact_dom"/>
</dbReference>
<evidence type="ECO:0000256" key="4">
    <source>
        <dbReference type="ARBA" id="ARBA00023015"/>
    </source>
</evidence>
<feature type="compositionally biased region" description="Low complexity" evidence="8">
    <location>
        <begin position="455"/>
        <end position="487"/>
    </location>
</feature>
<dbReference type="Gene3D" id="1.20.1160.11">
    <property type="entry name" value="Paired amphipathic helix"/>
    <property type="match status" value="3"/>
</dbReference>
<evidence type="ECO:0000256" key="1">
    <source>
        <dbReference type="ARBA" id="ARBA00004123"/>
    </source>
</evidence>
<evidence type="ECO:0000256" key="3">
    <source>
        <dbReference type="ARBA" id="ARBA00022737"/>
    </source>
</evidence>
<evidence type="ECO:0000313" key="11">
    <source>
        <dbReference type="Proteomes" id="UP001211065"/>
    </source>
</evidence>
<evidence type="ECO:0000259" key="9">
    <source>
        <dbReference type="SMART" id="SM00761"/>
    </source>
</evidence>
<dbReference type="InterPro" id="IPR031693">
    <property type="entry name" value="Sin3_C"/>
</dbReference>
<dbReference type="GO" id="GO:0000122">
    <property type="term" value="P:negative regulation of transcription by RNA polymerase II"/>
    <property type="evidence" value="ECO:0007669"/>
    <property type="project" value="TreeGrafter"/>
</dbReference>
<dbReference type="PANTHER" id="PTHR12346">
    <property type="entry name" value="SIN3B-RELATED"/>
    <property type="match status" value="1"/>
</dbReference>
<dbReference type="GO" id="GO:0003714">
    <property type="term" value="F:transcription corepressor activity"/>
    <property type="evidence" value="ECO:0007669"/>
    <property type="project" value="InterPro"/>
</dbReference>
<organism evidence="10 11">
    <name type="scientific">Clydaea vesicula</name>
    <dbReference type="NCBI Taxonomy" id="447962"/>
    <lineage>
        <taxon>Eukaryota</taxon>
        <taxon>Fungi</taxon>
        <taxon>Fungi incertae sedis</taxon>
        <taxon>Chytridiomycota</taxon>
        <taxon>Chytridiomycota incertae sedis</taxon>
        <taxon>Chytridiomycetes</taxon>
        <taxon>Lobulomycetales</taxon>
        <taxon>Lobulomycetaceae</taxon>
        <taxon>Clydaea</taxon>
    </lineage>
</organism>
<dbReference type="PANTHER" id="PTHR12346:SF0">
    <property type="entry name" value="SIN3A, ISOFORM G"/>
    <property type="match status" value="1"/>
</dbReference>
<keyword evidence="4" id="KW-0805">Transcription regulation</keyword>
<dbReference type="FunFam" id="1.20.1160.11:FF:000003">
    <property type="entry name" value="Paired amphipathic helix SIN3-like protein"/>
    <property type="match status" value="1"/>
</dbReference>
<feature type="compositionally biased region" description="Polar residues" evidence="8">
    <location>
        <begin position="195"/>
        <end position="206"/>
    </location>
</feature>
<dbReference type="FunFam" id="1.20.1160.11:FF:000002">
    <property type="entry name" value="Paired amphipathic helix protein SIN3"/>
    <property type="match status" value="1"/>
</dbReference>
<sequence length="1360" mass="155787">MNVTSLSNQSDAEKNHVRSNKQNAANLTALQQQPSQNSSLSTAQVAISLTQSLPNTSTQDQSETTTYRQLNVRDALTYLDQVKIQFEAQSEVYSRFLDIMKDFKSQSIDTPAVIERVSTLFRGHSHLITGFNTFLPPGYRVEATNNPLDPIIVTTPNDQVGHAPNYRENSATIISSSTQNYTTEVVPTRFKEPTYQSVTQSGNPPFSSHNLSLHNPNLNVSLPPMLSANEKQPASTPILPSFSHSHSPPVTINTPSLPQLNNSERLPPLPGVPYISHVPQPVIPQIHQHNSFSTNTQQSHQQLPLPTLPPPQVNQQQPPAPTPLPPQPPVAPVNAAATRAKPNVEFNHAINYVNKIKTRFAPQPDIYKQFLEILQTYKQSKPIQEVYAEVENLFQGAPDLLDEFKQFLPDPNSNNNSNRPTPNAPASTGHSGGLRSNGMEVLVYNTEEILGSPTNVNRSFNKRSNNSGSGNLSASGSYNFTTQSAQPTQPPKKKTKSSQKSANLNSNINQSVKLEELDATKMEELDFFDKVKKAINYKQTYNEFLKVLNLFSQEIIDSKTLIERVFPYLEKSPDLFDWFKKFVKYEEEDVVVNEVAVMPRADPGQFKLKGKSYRLLPKDFARGTCSGRDERCAEVLNDDWMSHPLFTSENGHFSTSKKNAYEEALHKCEEERYDFDLNIEANLHAISIFEPIELKLSEMSVEERNNLKYPNGLCEGASKAIYQRVIKKIYDKDRGLEVIEALHQNPAVAVPVVLKRLKQKDEEWKRSQREWNKVWLEIDALNFVKSLDYQGENFKSFDKKTLSSKTLLSEIEQLYKEQKEKMSSNSESDLLANNCPKYQYDFHFKDQELFRNCRELIVRSLEVISSNNNENGNGNNLNLGIEKENLNKFLRDFFGKFFWNYFEEFGEDEIEDFEFREDLIDTNNDEEDSEDCTMEDINNNYYGTDTEDDHSSKNFSIKKKKGRNLRRKMMIKRVKENRDSSRAKKNLQDSVISNASSSVAPQRSSYTFYANSQIFVFFRQFQILYSRLYKIMELSKELAENPPKVKELNNIAVNLGLQKESDIVFKEEERFPNFIVNLYELLEGTMDSSEFEERSRAMFSTSAYLTFTLDKLSNLVAKTTMNLLNDQTSLKLFDMFYEERLIRSTSSHQEQIYRSNVESCLGDDNLFRIEYFVAEKVATVQLLCKDDKVYDESISSEEKWSVYVDHFVQLGTISDQSYLYNNKNQSAENSSYQGYGNPPFSLSLKKKKTPFLKRNLPKLISDDPPINVQTKSGLELKICVNTYKIFFVDNTEDYFCRLHNKATNEGKNTSEQEKKKKIKVSQWLENKCWSGIDEIEKEKLKKNFTEKFAISTKNTDIDTK</sequence>
<dbReference type="GO" id="GO:0010628">
    <property type="term" value="P:positive regulation of gene expression"/>
    <property type="evidence" value="ECO:0007669"/>
    <property type="project" value="UniProtKB-ARBA"/>
</dbReference>
<feature type="domain" description="Histone deacetylase interacting" evidence="9">
    <location>
        <begin position="605"/>
        <end position="706"/>
    </location>
</feature>
<feature type="compositionally biased region" description="Pro residues" evidence="8">
    <location>
        <begin position="306"/>
        <end position="331"/>
    </location>
</feature>
<feature type="region of interest" description="Disordered" evidence="8">
    <location>
        <begin position="453"/>
        <end position="507"/>
    </location>
</feature>
<evidence type="ECO:0000313" key="10">
    <source>
        <dbReference type="EMBL" id="KAJ3212958.1"/>
    </source>
</evidence>
<accession>A0AAD5TYQ1</accession>
<feature type="compositionally biased region" description="Low complexity" evidence="8">
    <location>
        <begin position="409"/>
        <end position="427"/>
    </location>
</feature>
<dbReference type="GO" id="GO:0033698">
    <property type="term" value="C:Rpd3L complex"/>
    <property type="evidence" value="ECO:0007669"/>
    <property type="project" value="UniProtKB-ARBA"/>
</dbReference>
<name>A0AAD5TYQ1_9FUNG</name>
<dbReference type="PROSITE" id="PS51477">
    <property type="entry name" value="PAH"/>
    <property type="match status" value="3"/>
</dbReference>
<proteinExistence type="predicted"/>
<dbReference type="EMBL" id="JADGJW010000757">
    <property type="protein sequence ID" value="KAJ3212958.1"/>
    <property type="molecule type" value="Genomic_DNA"/>
</dbReference>
<dbReference type="InterPro" id="IPR039774">
    <property type="entry name" value="Sin3-like"/>
</dbReference>
<dbReference type="SUPFAM" id="SSF47762">
    <property type="entry name" value="PAH2 domain"/>
    <property type="match status" value="3"/>
</dbReference>
<feature type="region of interest" description="Disordered" evidence="8">
    <location>
        <begin position="404"/>
        <end position="436"/>
    </location>
</feature>
<dbReference type="Pfam" id="PF16879">
    <property type="entry name" value="Sin3a_C"/>
    <property type="match status" value="1"/>
</dbReference>
<dbReference type="Pfam" id="PF02671">
    <property type="entry name" value="PAH"/>
    <property type="match status" value="3"/>
</dbReference>
<evidence type="ECO:0000256" key="7">
    <source>
        <dbReference type="PROSITE-ProRule" id="PRU00810"/>
    </source>
</evidence>
<dbReference type="SMART" id="SM00761">
    <property type="entry name" value="HDAC_interact"/>
    <property type="match status" value="1"/>
</dbReference>
<feature type="region of interest" description="Disordered" evidence="8">
    <location>
        <begin position="291"/>
        <end position="331"/>
    </location>
</feature>
<comment type="subcellular location">
    <subcellularLocation>
        <location evidence="1 7">Nucleus</location>
    </subcellularLocation>
</comment>
<evidence type="ECO:0000256" key="8">
    <source>
        <dbReference type="SAM" id="MobiDB-lite"/>
    </source>
</evidence>
<gene>
    <name evidence="10" type="primary">SIN3</name>
    <name evidence="10" type="ORF">HK099_007627</name>
</gene>
<evidence type="ECO:0000256" key="5">
    <source>
        <dbReference type="ARBA" id="ARBA00023163"/>
    </source>
</evidence>
<keyword evidence="5" id="KW-0804">Transcription</keyword>
<keyword evidence="3" id="KW-0677">Repeat</keyword>
<dbReference type="FunFam" id="1.20.1160.11:FF:000001">
    <property type="entry name" value="Paired amphipathic helix protein Sin3"/>
    <property type="match status" value="1"/>
</dbReference>